<dbReference type="EMBL" id="PECC01000027">
    <property type="protein sequence ID" value="TDZ50221.1"/>
    <property type="molecule type" value="Genomic_DNA"/>
</dbReference>
<evidence type="ECO:0000313" key="9">
    <source>
        <dbReference type="Proteomes" id="UP000295165"/>
    </source>
</evidence>
<evidence type="ECO:0000256" key="4">
    <source>
        <dbReference type="ARBA" id="ARBA00022989"/>
    </source>
</evidence>
<feature type="transmembrane region" description="Helical" evidence="6">
    <location>
        <begin position="22"/>
        <end position="43"/>
    </location>
</feature>
<gene>
    <name evidence="8" type="primary">tetA</name>
    <name evidence="8" type="ORF">CCUG63697_01724</name>
</gene>
<dbReference type="CDD" id="cd17325">
    <property type="entry name" value="MFS_MdtG_SLC18_like"/>
    <property type="match status" value="1"/>
</dbReference>
<feature type="transmembrane region" description="Helical" evidence="6">
    <location>
        <begin position="311"/>
        <end position="327"/>
    </location>
</feature>
<evidence type="ECO:0000313" key="8">
    <source>
        <dbReference type="EMBL" id="TDZ50221.1"/>
    </source>
</evidence>
<dbReference type="AlphaFoldDB" id="A0A4R8R274"/>
<dbReference type="InterPro" id="IPR011701">
    <property type="entry name" value="MFS"/>
</dbReference>
<keyword evidence="3 6" id="KW-0812">Transmembrane</keyword>
<dbReference type="Gene3D" id="1.20.1720.10">
    <property type="entry name" value="Multidrug resistance protein D"/>
    <property type="match status" value="1"/>
</dbReference>
<dbReference type="InterPro" id="IPR036259">
    <property type="entry name" value="MFS_trans_sf"/>
</dbReference>
<name>A0A4R8R274_9MYCO</name>
<dbReference type="Gene3D" id="1.20.1250.20">
    <property type="entry name" value="MFS general substrate transporter like domains"/>
    <property type="match status" value="1"/>
</dbReference>
<dbReference type="Pfam" id="PF00083">
    <property type="entry name" value="Sugar_tr"/>
    <property type="match status" value="1"/>
</dbReference>
<dbReference type="InterPro" id="IPR050930">
    <property type="entry name" value="MFS_Vesicular_Transporter"/>
</dbReference>
<keyword evidence="5 6" id="KW-0472">Membrane</keyword>
<keyword evidence="4 6" id="KW-1133">Transmembrane helix</keyword>
<evidence type="ECO:0000256" key="1">
    <source>
        <dbReference type="ARBA" id="ARBA00004651"/>
    </source>
</evidence>
<feature type="transmembrane region" description="Helical" evidence="6">
    <location>
        <begin position="375"/>
        <end position="396"/>
    </location>
</feature>
<keyword evidence="9" id="KW-1185">Reference proteome</keyword>
<dbReference type="Pfam" id="PF07690">
    <property type="entry name" value="MFS_1"/>
    <property type="match status" value="1"/>
</dbReference>
<protein>
    <submittedName>
        <fullName evidence="8">Tetracycline resistance protein, class B</fullName>
    </submittedName>
</protein>
<accession>A0A4R8R274</accession>
<feature type="transmembrane region" description="Helical" evidence="6">
    <location>
        <begin position="176"/>
        <end position="194"/>
    </location>
</feature>
<comment type="caution">
    <text evidence="8">The sequence shown here is derived from an EMBL/GenBank/DDBJ whole genome shotgun (WGS) entry which is preliminary data.</text>
</comment>
<dbReference type="GO" id="GO:0005886">
    <property type="term" value="C:plasma membrane"/>
    <property type="evidence" value="ECO:0007669"/>
    <property type="project" value="UniProtKB-SubCell"/>
</dbReference>
<reference evidence="8 9" key="1">
    <citation type="journal article" date="2019" name="Sci. Rep.">
        <title>Extended insight into the Mycobacterium chelonae-abscessus complex through whole genome sequencing of Mycobacterium salmoniphilum outbreak and Mycobacterium salmoniphilum-like strains.</title>
        <authorList>
            <person name="Behra P.R.K."/>
            <person name="Das S."/>
            <person name="Pettersson B.M.F."/>
            <person name="Shirreff L."/>
            <person name="DuCote T."/>
            <person name="Jacobsson K.G."/>
            <person name="Ennis D.G."/>
            <person name="Kirsebom L.A."/>
        </authorList>
    </citation>
    <scope>NUCLEOTIDE SEQUENCE [LARGE SCALE GENOMIC DNA]</scope>
    <source>
        <strain evidence="8 9">CCUG 63697</strain>
    </source>
</reference>
<feature type="transmembrane region" description="Helical" evidence="6">
    <location>
        <begin position="148"/>
        <end position="170"/>
    </location>
</feature>
<feature type="transmembrane region" description="Helical" evidence="6">
    <location>
        <begin position="55"/>
        <end position="79"/>
    </location>
</feature>
<sequence length="423" mass="43470">MSGCPDCNEDHAAVTPRLPWEIWVLVVASLVIALGFGVVAPALPQYARSFGVSVTAATAVVSSFAAFRLVFAPAAGALVQRLGERWVYMTGLLIVATSTGICAFVHSYWQLLVFRSLGGIGSTMFTVSAAALLVRIAPEQIRGRAQGLYGSSFLLGMVAGPAVGSAVVGLSLSAPFIIYSAALVIVAALVYFGLRRSTLLEVADVNVTPVTLTSALHHRTFLAALMSNFSAGWAIFGIRGALLPLLVVEVLHQRPGAAGLVFAAFAAGDVSTAFLAGSWSDDIGRKPLVVAGLLVCGSTVVAMGFVSSLPVLIVLSLIGGIGAGLYASPQQAAVADVVGSRGRAGTALATFQMTSDIGLVIGPVVAGVIAEQTSYGWAFVVGGAMPLIAAVAWVFAPETLGRLASPQVRSMQEVAEDVGGPER</sequence>
<dbReference type="SUPFAM" id="SSF103473">
    <property type="entry name" value="MFS general substrate transporter"/>
    <property type="match status" value="1"/>
</dbReference>
<keyword evidence="2" id="KW-0813">Transport</keyword>
<evidence type="ECO:0000256" key="6">
    <source>
        <dbReference type="SAM" id="Phobius"/>
    </source>
</evidence>
<organism evidence="8 9">
    <name type="scientific">Mycobacteroides franklinii</name>
    <dbReference type="NCBI Taxonomy" id="948102"/>
    <lineage>
        <taxon>Bacteria</taxon>
        <taxon>Bacillati</taxon>
        <taxon>Actinomycetota</taxon>
        <taxon>Actinomycetes</taxon>
        <taxon>Mycobacteriales</taxon>
        <taxon>Mycobacteriaceae</taxon>
        <taxon>Mycobacteroides</taxon>
    </lineage>
</organism>
<evidence type="ECO:0000256" key="2">
    <source>
        <dbReference type="ARBA" id="ARBA00022448"/>
    </source>
</evidence>
<dbReference type="PROSITE" id="PS50850">
    <property type="entry name" value="MFS"/>
    <property type="match status" value="1"/>
</dbReference>
<dbReference type="InterPro" id="IPR005828">
    <property type="entry name" value="MFS_sugar_transport-like"/>
</dbReference>
<dbReference type="GO" id="GO:0022857">
    <property type="term" value="F:transmembrane transporter activity"/>
    <property type="evidence" value="ECO:0007669"/>
    <property type="project" value="InterPro"/>
</dbReference>
<dbReference type="PRINTS" id="PR01035">
    <property type="entry name" value="TCRTETA"/>
</dbReference>
<feature type="transmembrane region" description="Helical" evidence="6">
    <location>
        <begin position="221"/>
        <end position="245"/>
    </location>
</feature>
<dbReference type="PANTHER" id="PTHR23506">
    <property type="entry name" value="GH10249P"/>
    <property type="match status" value="1"/>
</dbReference>
<feature type="transmembrane region" description="Helical" evidence="6">
    <location>
        <begin position="257"/>
        <end position="276"/>
    </location>
</feature>
<dbReference type="InterPro" id="IPR020846">
    <property type="entry name" value="MFS_dom"/>
</dbReference>
<feature type="transmembrane region" description="Helical" evidence="6">
    <location>
        <begin position="86"/>
        <end position="106"/>
    </location>
</feature>
<evidence type="ECO:0000256" key="3">
    <source>
        <dbReference type="ARBA" id="ARBA00022692"/>
    </source>
</evidence>
<dbReference type="PANTHER" id="PTHR23506:SF23">
    <property type="entry name" value="GH10249P"/>
    <property type="match status" value="1"/>
</dbReference>
<dbReference type="Proteomes" id="UP000295165">
    <property type="component" value="Unassembled WGS sequence"/>
</dbReference>
<feature type="transmembrane region" description="Helical" evidence="6">
    <location>
        <begin position="112"/>
        <end position="136"/>
    </location>
</feature>
<proteinExistence type="predicted"/>
<evidence type="ECO:0000256" key="5">
    <source>
        <dbReference type="ARBA" id="ARBA00023136"/>
    </source>
</evidence>
<feature type="transmembrane region" description="Helical" evidence="6">
    <location>
        <begin position="348"/>
        <end position="369"/>
    </location>
</feature>
<feature type="domain" description="Major facilitator superfamily (MFS) profile" evidence="7">
    <location>
        <begin position="21"/>
        <end position="401"/>
    </location>
</feature>
<evidence type="ECO:0000259" key="7">
    <source>
        <dbReference type="PROSITE" id="PS50850"/>
    </source>
</evidence>
<dbReference type="InterPro" id="IPR001958">
    <property type="entry name" value="Tet-R_TetA/multi-R_MdtG-like"/>
</dbReference>
<feature type="transmembrane region" description="Helical" evidence="6">
    <location>
        <begin position="288"/>
        <end position="305"/>
    </location>
</feature>
<comment type="subcellular location">
    <subcellularLocation>
        <location evidence="1">Cell membrane</location>
        <topology evidence="1">Multi-pass membrane protein</topology>
    </subcellularLocation>
</comment>